<evidence type="ECO:0000256" key="1">
    <source>
        <dbReference type="ARBA" id="ARBA00001273"/>
    </source>
</evidence>
<dbReference type="NCBIfam" id="TIGR00330">
    <property type="entry name" value="glpX"/>
    <property type="match status" value="1"/>
</dbReference>
<dbReference type="SUPFAM" id="SSF56655">
    <property type="entry name" value="Carbohydrate phosphatase"/>
    <property type="match status" value="1"/>
</dbReference>
<dbReference type="EMBL" id="CYTW01000005">
    <property type="protein sequence ID" value="CUK11849.1"/>
    <property type="molecule type" value="Genomic_DNA"/>
</dbReference>
<gene>
    <name evidence="10" type="primary">glpX</name>
    <name evidence="10" type="ORF">PH7735_03628</name>
</gene>
<keyword evidence="4 10" id="KW-0378">Hydrolase</keyword>
<evidence type="ECO:0000256" key="5">
    <source>
        <dbReference type="ARBA" id="ARBA00023211"/>
    </source>
</evidence>
<dbReference type="CDD" id="cd01516">
    <property type="entry name" value="FBPase_glpX"/>
    <property type="match status" value="1"/>
</dbReference>
<dbReference type="GO" id="GO:0006094">
    <property type="term" value="P:gluconeogenesis"/>
    <property type="evidence" value="ECO:0007669"/>
    <property type="project" value="InterPro"/>
</dbReference>
<accession>A0A0P1IGJ0</accession>
<evidence type="ECO:0000256" key="9">
    <source>
        <dbReference type="PIRSR" id="PIRSR004532-2"/>
    </source>
</evidence>
<keyword evidence="5 8" id="KW-0464">Manganese</keyword>
<dbReference type="Proteomes" id="UP000051870">
    <property type="component" value="Unassembled WGS sequence"/>
</dbReference>
<dbReference type="InterPro" id="IPR004464">
    <property type="entry name" value="FBPase_class-2/SBPase"/>
</dbReference>
<dbReference type="STRING" id="1715693.PH7735_03628"/>
<reference evidence="11" key="1">
    <citation type="submission" date="2015-09" db="EMBL/GenBank/DDBJ databases">
        <authorList>
            <person name="Rodrigo-Torres Lidia"/>
            <person name="Arahal R.David."/>
        </authorList>
    </citation>
    <scope>NUCLEOTIDE SEQUENCE [LARGE SCALE GENOMIC DNA]</scope>
    <source>
        <strain evidence="11">CECT 7735</strain>
    </source>
</reference>
<feature type="binding site" evidence="9">
    <location>
        <position position="219"/>
    </location>
    <ligand>
        <name>substrate</name>
    </ligand>
</feature>
<feature type="binding site" evidence="9">
    <location>
        <begin position="194"/>
        <end position="196"/>
    </location>
    <ligand>
        <name>substrate</name>
    </ligand>
</feature>
<dbReference type="RefSeq" id="WP_058312788.1">
    <property type="nucleotide sequence ID" value="NZ_CANLZE010000007.1"/>
</dbReference>
<evidence type="ECO:0000256" key="8">
    <source>
        <dbReference type="PIRSR" id="PIRSR004532-1"/>
    </source>
</evidence>
<dbReference type="GO" id="GO:0046872">
    <property type="term" value="F:metal ion binding"/>
    <property type="evidence" value="ECO:0007669"/>
    <property type="project" value="UniProtKB-KW"/>
</dbReference>
<feature type="binding site" evidence="9">
    <location>
        <begin position="172"/>
        <end position="174"/>
    </location>
    <ligand>
        <name>substrate</name>
    </ligand>
</feature>
<dbReference type="Gene3D" id="3.30.540.10">
    <property type="entry name" value="Fructose-1,6-Bisphosphatase, subunit A, domain 1"/>
    <property type="match status" value="1"/>
</dbReference>
<dbReference type="AlphaFoldDB" id="A0A0P1IGJ0"/>
<dbReference type="PANTHER" id="PTHR30447:SF0">
    <property type="entry name" value="FRUCTOSE-1,6-BISPHOSPHATASE 1 CLASS 2-RELATED"/>
    <property type="match status" value="1"/>
</dbReference>
<comment type="cofactor">
    <cofactor evidence="8">
        <name>Mn(2+)</name>
        <dbReference type="ChEBI" id="CHEBI:29035"/>
    </cofactor>
</comment>
<evidence type="ECO:0000313" key="11">
    <source>
        <dbReference type="Proteomes" id="UP000051870"/>
    </source>
</evidence>
<name>A0A0P1IGJ0_9RHOB</name>
<evidence type="ECO:0000256" key="4">
    <source>
        <dbReference type="ARBA" id="ARBA00022801"/>
    </source>
</evidence>
<comment type="similarity">
    <text evidence="2 7">Belongs to the FBPase class 2 family.</text>
</comment>
<dbReference type="PIRSF" id="PIRSF004532">
    <property type="entry name" value="GlpX"/>
    <property type="match status" value="1"/>
</dbReference>
<feature type="binding site" evidence="8">
    <location>
        <position position="64"/>
    </location>
    <ligand>
        <name>Mn(2+)</name>
        <dbReference type="ChEBI" id="CHEBI:29035"/>
        <label>1</label>
    </ligand>
</feature>
<sequence>MSTKAEFQDRMLSLGLARVAEQAALASAKLVGRGDEKAADQAAVNAMRDQLNLLDIAGVVVIGEGERDEAPMLFIGEEVGTGNGPGVDIALDPLEGTTLTAKDMPNALTVISMGPRGSMLHAPDVYMDKLAIGPGFEKDVVSLDMSPKERVEALAKAKGCDASDITVCILERPRHEDMIAEVRSTGAAIRLITDGDVAGVMHCAEAEITGIDMYMGSGGAPEGVLAASALKCMGGQIWGRLLFRNDDERGRAAKAGITDLDRIYSRDDMVTEDVIFAATGVTQGSLVEGIKTEPGWVTTETLIMRSKTGSVRRIVYRTPVE</sequence>
<dbReference type="PANTHER" id="PTHR30447">
    <property type="entry name" value="FRUCTOSE-1,6-BISPHOSPHATASE CLASS 2"/>
    <property type="match status" value="1"/>
</dbReference>
<evidence type="ECO:0000256" key="6">
    <source>
        <dbReference type="ARBA" id="ARBA00023277"/>
    </source>
</evidence>
<keyword evidence="11" id="KW-1185">Reference proteome</keyword>
<evidence type="ECO:0000256" key="2">
    <source>
        <dbReference type="ARBA" id="ARBA00008989"/>
    </source>
</evidence>
<feature type="binding site" evidence="8">
    <location>
        <position position="92"/>
    </location>
    <ligand>
        <name>Mn(2+)</name>
        <dbReference type="ChEBI" id="CHEBI:29035"/>
        <label>2</label>
    </ligand>
</feature>
<keyword evidence="3 8" id="KW-0479">Metal-binding</keyword>
<feature type="binding site" evidence="9">
    <location>
        <begin position="95"/>
        <end position="97"/>
    </location>
    <ligand>
        <name>substrate</name>
    </ligand>
</feature>
<dbReference type="GO" id="GO:0006071">
    <property type="term" value="P:glycerol metabolic process"/>
    <property type="evidence" value="ECO:0007669"/>
    <property type="project" value="InterPro"/>
</dbReference>
<proteinExistence type="inferred from homology"/>
<evidence type="ECO:0000256" key="7">
    <source>
        <dbReference type="PIRNR" id="PIRNR004532"/>
    </source>
</evidence>
<dbReference type="Pfam" id="PF03320">
    <property type="entry name" value="FBPase_glpX"/>
    <property type="match status" value="1"/>
</dbReference>
<feature type="binding site" evidence="8">
    <location>
        <position position="95"/>
    </location>
    <ligand>
        <name>Mn(2+)</name>
        <dbReference type="ChEBI" id="CHEBI:29035"/>
        <label>2</label>
    </ligand>
</feature>
<dbReference type="GeneID" id="83882604"/>
<evidence type="ECO:0000313" key="10">
    <source>
        <dbReference type="EMBL" id="CUK11849.1"/>
    </source>
</evidence>
<protein>
    <recommendedName>
        <fullName evidence="7">Fructose-1,6-bisphosphatase</fullName>
    </recommendedName>
</protein>
<dbReference type="GO" id="GO:0042132">
    <property type="term" value="F:fructose 1,6-bisphosphate 1-phosphatase activity"/>
    <property type="evidence" value="ECO:0007669"/>
    <property type="project" value="UniProtKB-EC"/>
</dbReference>
<feature type="binding site" evidence="8">
    <location>
        <position position="222"/>
    </location>
    <ligand>
        <name>Mn(2+)</name>
        <dbReference type="ChEBI" id="CHEBI:29035"/>
        <label>2</label>
    </ligand>
</feature>
<dbReference type="Gene3D" id="3.40.190.90">
    <property type="match status" value="1"/>
</dbReference>
<dbReference type="GO" id="GO:0030388">
    <property type="term" value="P:fructose 1,6-bisphosphate metabolic process"/>
    <property type="evidence" value="ECO:0007669"/>
    <property type="project" value="TreeGrafter"/>
</dbReference>
<comment type="catalytic activity">
    <reaction evidence="1">
        <text>beta-D-fructose 1,6-bisphosphate + H2O = beta-D-fructose 6-phosphate + phosphate</text>
        <dbReference type="Rhea" id="RHEA:11064"/>
        <dbReference type="ChEBI" id="CHEBI:15377"/>
        <dbReference type="ChEBI" id="CHEBI:32966"/>
        <dbReference type="ChEBI" id="CHEBI:43474"/>
        <dbReference type="ChEBI" id="CHEBI:57634"/>
        <dbReference type="EC" id="3.1.3.11"/>
    </reaction>
</comment>
<feature type="binding site" evidence="8">
    <location>
        <position position="40"/>
    </location>
    <ligand>
        <name>Mn(2+)</name>
        <dbReference type="ChEBI" id="CHEBI:29035"/>
        <label>1</label>
    </ligand>
</feature>
<dbReference type="GO" id="GO:0005829">
    <property type="term" value="C:cytosol"/>
    <property type="evidence" value="ECO:0007669"/>
    <property type="project" value="TreeGrafter"/>
</dbReference>
<evidence type="ECO:0000256" key="3">
    <source>
        <dbReference type="ARBA" id="ARBA00022723"/>
    </source>
</evidence>
<keyword evidence="6 7" id="KW-0119">Carbohydrate metabolism</keyword>
<feature type="binding site" evidence="9">
    <location>
        <position position="126"/>
    </location>
    <ligand>
        <name>substrate</name>
    </ligand>
</feature>
<organism evidence="10 11">
    <name type="scientific">Shimia thalassica</name>
    <dbReference type="NCBI Taxonomy" id="1715693"/>
    <lineage>
        <taxon>Bacteria</taxon>
        <taxon>Pseudomonadati</taxon>
        <taxon>Pseudomonadota</taxon>
        <taxon>Alphaproteobacteria</taxon>
        <taxon>Rhodobacterales</taxon>
        <taxon>Roseobacteraceae</taxon>
    </lineage>
</organism>